<keyword evidence="1" id="KW-0472">Membrane</keyword>
<dbReference type="Proteomes" id="UP000027456">
    <property type="component" value="Unassembled WGS sequence"/>
</dbReference>
<comment type="caution">
    <text evidence="3">The sequence shown here is derived from an EMBL/GenBank/DDBJ whole genome shotgun (WGS) entry which is preliminary data.</text>
</comment>
<dbReference type="OrthoDB" id="2958007at2759"/>
<feature type="domain" description="DUF6533" evidence="2">
    <location>
        <begin position="25"/>
        <end position="68"/>
    </location>
</feature>
<dbReference type="HOGENOM" id="CLU_035509_11_3_1"/>
<keyword evidence="1 3" id="KW-0812">Transmembrane</keyword>
<gene>
    <name evidence="3" type="ORF">V565_150350</name>
</gene>
<evidence type="ECO:0000313" key="4">
    <source>
        <dbReference type="Proteomes" id="UP000027456"/>
    </source>
</evidence>
<name>A0A074RL90_9AGAM</name>
<dbReference type="InterPro" id="IPR045340">
    <property type="entry name" value="DUF6533"/>
</dbReference>
<sequence>MSFPGALLDLILEAYHKVEIAKNLALVSVTFFTYDLLITIEPEIRHVWSSKWGYGRMAFHFNRIWSIIVLGVYVPMIFSYNVPIPGTLHAYTHARCRRVITFYGYSLILLIFNTSIVMSLRAWILFDRNPFVFVSGSHHRLPHDITKTSDLGAISHWSHAGYGHIPGYSIQDLGIESYGDPAANNSMPHARVSSLKLIGTAGILSIPHSGLFYYVINCASLLVSICLGLDENRNNIALGSAYMIAIHSMLCNRILLSLRVFNDELKSSVVVNDISMTRTGSTTIQAMEWRVAGDGSYQSTGVEAGADTVDCERQDPPLELKELRHS</sequence>
<proteinExistence type="predicted"/>
<dbReference type="EMBL" id="AZST01000700">
    <property type="protein sequence ID" value="KEP47589.1"/>
    <property type="molecule type" value="Genomic_DNA"/>
</dbReference>
<protein>
    <submittedName>
        <fullName evidence="3">Putative transmembrane protein</fullName>
    </submittedName>
</protein>
<dbReference type="Pfam" id="PF20151">
    <property type="entry name" value="DUF6533"/>
    <property type="match status" value="1"/>
</dbReference>
<organism evidence="3 4">
    <name type="scientific">Rhizoctonia solani 123E</name>
    <dbReference type="NCBI Taxonomy" id="1423351"/>
    <lineage>
        <taxon>Eukaryota</taxon>
        <taxon>Fungi</taxon>
        <taxon>Dikarya</taxon>
        <taxon>Basidiomycota</taxon>
        <taxon>Agaricomycotina</taxon>
        <taxon>Agaricomycetes</taxon>
        <taxon>Cantharellales</taxon>
        <taxon>Ceratobasidiaceae</taxon>
        <taxon>Rhizoctonia</taxon>
    </lineage>
</organism>
<evidence type="ECO:0000259" key="2">
    <source>
        <dbReference type="Pfam" id="PF20151"/>
    </source>
</evidence>
<reference evidence="3 4" key="1">
    <citation type="submission" date="2013-12" db="EMBL/GenBank/DDBJ databases">
        <authorList>
            <person name="Cubeta M."/>
            <person name="Pakala S."/>
            <person name="Fedorova N."/>
            <person name="Thomas E."/>
            <person name="Dean R."/>
            <person name="Jabaji S."/>
            <person name="Neate S."/>
            <person name="Toda T."/>
            <person name="Tavantzis S."/>
            <person name="Vilgalys R."/>
            <person name="Bharathan N."/>
            <person name="Pakala S."/>
            <person name="Losada L.S."/>
            <person name="Zafar N."/>
            <person name="Nierman W."/>
        </authorList>
    </citation>
    <scope>NUCLEOTIDE SEQUENCE [LARGE SCALE GENOMIC DNA]</scope>
    <source>
        <strain evidence="3 4">123E</strain>
    </source>
</reference>
<evidence type="ECO:0000256" key="1">
    <source>
        <dbReference type="SAM" id="Phobius"/>
    </source>
</evidence>
<feature type="transmembrane region" description="Helical" evidence="1">
    <location>
        <begin position="61"/>
        <end position="82"/>
    </location>
</feature>
<evidence type="ECO:0000313" key="3">
    <source>
        <dbReference type="EMBL" id="KEP47589.1"/>
    </source>
</evidence>
<keyword evidence="1" id="KW-1133">Transmembrane helix</keyword>
<dbReference type="AlphaFoldDB" id="A0A074RL90"/>
<feature type="transmembrane region" description="Helical" evidence="1">
    <location>
        <begin position="102"/>
        <end position="124"/>
    </location>
</feature>
<accession>A0A074RL90</accession>
<keyword evidence="4" id="KW-1185">Reference proteome</keyword>